<dbReference type="InterPro" id="IPR027589">
    <property type="entry name" value="Choice_anch_B"/>
</dbReference>
<accession>A0A5C7FFK8</accession>
<dbReference type="SUPFAM" id="SSF49464">
    <property type="entry name" value="Carboxypeptidase regulatory domain-like"/>
    <property type="match status" value="1"/>
</dbReference>
<organism evidence="3 4">
    <name type="scientific">Neolewinella aurantiaca</name>
    <dbReference type="NCBI Taxonomy" id="2602767"/>
    <lineage>
        <taxon>Bacteria</taxon>
        <taxon>Pseudomonadati</taxon>
        <taxon>Bacteroidota</taxon>
        <taxon>Saprospiria</taxon>
        <taxon>Saprospirales</taxon>
        <taxon>Lewinellaceae</taxon>
        <taxon>Neolewinella</taxon>
    </lineage>
</organism>
<dbReference type="InterPro" id="IPR011044">
    <property type="entry name" value="Quino_amine_DH_bsu"/>
</dbReference>
<dbReference type="Gene3D" id="2.60.40.1120">
    <property type="entry name" value="Carboxypeptidase-like, regulatory domain"/>
    <property type="match status" value="1"/>
</dbReference>
<dbReference type="NCBIfam" id="TIGR04312">
    <property type="entry name" value="choice_anch_B"/>
    <property type="match status" value="1"/>
</dbReference>
<dbReference type="SUPFAM" id="SSF50969">
    <property type="entry name" value="YVTN repeat-like/Quinoprotein amine dehydrogenase"/>
    <property type="match status" value="1"/>
</dbReference>
<dbReference type="GO" id="GO:0005576">
    <property type="term" value="C:extracellular region"/>
    <property type="evidence" value="ECO:0007669"/>
    <property type="project" value="TreeGrafter"/>
</dbReference>
<gene>
    <name evidence="3" type="ORF">FUA23_14685</name>
</gene>
<keyword evidence="4" id="KW-1185">Reference proteome</keyword>
<dbReference type="AlphaFoldDB" id="A0A5C7FFK8"/>
<dbReference type="Pfam" id="PF13620">
    <property type="entry name" value="CarboxypepD_reg"/>
    <property type="match status" value="2"/>
</dbReference>
<name>A0A5C7FFK8_9BACT</name>
<evidence type="ECO:0000256" key="1">
    <source>
        <dbReference type="SAM" id="SignalP"/>
    </source>
</evidence>
<proteinExistence type="predicted"/>
<feature type="signal peptide" evidence="1">
    <location>
        <begin position="1"/>
        <end position="18"/>
    </location>
</feature>
<evidence type="ECO:0000259" key="2">
    <source>
        <dbReference type="Pfam" id="PF18962"/>
    </source>
</evidence>
<evidence type="ECO:0000313" key="4">
    <source>
        <dbReference type="Proteomes" id="UP000321907"/>
    </source>
</evidence>
<comment type="caution">
    <text evidence="3">The sequence shown here is derived from an EMBL/GenBank/DDBJ whole genome shotgun (WGS) entry which is preliminary data.</text>
</comment>
<feature type="chain" id="PRO_5023129236" evidence="1">
    <location>
        <begin position="19"/>
        <end position="796"/>
    </location>
</feature>
<reference evidence="3 4" key="1">
    <citation type="submission" date="2019-08" db="EMBL/GenBank/DDBJ databases">
        <title>Lewinella sp. strain SSH13 Genome sequencing and assembly.</title>
        <authorList>
            <person name="Kim I."/>
        </authorList>
    </citation>
    <scope>NUCLEOTIDE SEQUENCE [LARGE SCALE GENOMIC DNA]</scope>
    <source>
        <strain evidence="3 4">SSH13</strain>
    </source>
</reference>
<dbReference type="Proteomes" id="UP000321907">
    <property type="component" value="Unassembled WGS sequence"/>
</dbReference>
<dbReference type="PANTHER" id="PTHR38787:SF3">
    <property type="entry name" value="REGULATORY P DOMAIN-CONTAINING PROTEIN"/>
    <property type="match status" value="1"/>
</dbReference>
<keyword evidence="1" id="KW-0732">Signal</keyword>
<dbReference type="SUPFAM" id="SSF49478">
    <property type="entry name" value="Cna protein B-type domain"/>
    <property type="match status" value="1"/>
</dbReference>
<dbReference type="NCBIfam" id="TIGR04183">
    <property type="entry name" value="Por_Secre_tail"/>
    <property type="match status" value="1"/>
</dbReference>
<dbReference type="PANTHER" id="PTHR38787">
    <property type="entry name" value="REGULATORY P DOMAIN-CONTAINING PROTEIN"/>
    <property type="match status" value="1"/>
</dbReference>
<dbReference type="OrthoDB" id="9815940at2"/>
<sequence>MKHFLLLNLLALSTTLFSQLNSTLRSQLDYDVAVNDVWGYVAPDGTEYAIIGLDNGISFVSLADPDNAVEVARINGDNSIWRDMKTYGEYAYNVADQGSEGISAFDLRFLPDSVPFKKTTYPDIIGNGREFIQAHNLYIDTNRGRLYTAGGSRQINDGGILIFDLTADPMTPTYIGKGPATYSHDVYVVEDTLYCSEIYDGELALYDISDLDNPITLGTTRTPFNFTHNAWTTDDQQYIFTTDEKANAPVAAYDIRDKSDIKETFQFRPLGSINTGTIPHNVHVIDDYLSISYYTDGLVVADASKPDNIIEIANYDTWLGSNGGFNGDWGAYPFLPSGLTLVSDRATGLYVVDVDYKRAARLEGIITDLDLGTPINGVSVSINSTQPNGTTTSAIGEYKTGIADGGSFEVTFTAENYLPLTVPVDMANDVCLRLDTTLTPAVRRYDISVTVVDDETGEAIPNASFVFKNEEEDTSVDMLTNADGQVIIDNVFEGDYDLYVAEWGYLTIGEETISPSTLENRVYRLTRGYMDDFVSDEGWTASDEGATSGFWVRGIPVGTFFGNIPGSPGFDAAGDFGSEAYVTGNGGGGGGDDDVDGGTVTLTSPMFQDLGLADLKVSYQYWFANDGGDTTPDDNLTIKISNGRETVVARVYEADGDASWTADSFLISDFVEITDSLQIIVETDDSAPNGHIVEAAFDNFLVYGRTIPVGTDDYDAAGFTASVFPNPASESFQLTFDGRTLNQATLRVTDVNGRLVSEQKVDGESVVFGQALPAGVYFAEVLEGTRRIYTTKLVKE</sequence>
<dbReference type="Pfam" id="PF18962">
    <property type="entry name" value="Por_Secre_tail"/>
    <property type="match status" value="1"/>
</dbReference>
<dbReference type="RefSeq" id="WP_147931510.1">
    <property type="nucleotide sequence ID" value="NZ_VOXD01000023.1"/>
</dbReference>
<dbReference type="InterPro" id="IPR008969">
    <property type="entry name" value="CarboxyPept-like_regulatory"/>
</dbReference>
<protein>
    <submittedName>
        <fullName evidence="3">Choice-of-anchor B family protein</fullName>
    </submittedName>
</protein>
<dbReference type="EMBL" id="VOXD01000023">
    <property type="protein sequence ID" value="TXF88382.1"/>
    <property type="molecule type" value="Genomic_DNA"/>
</dbReference>
<dbReference type="InterPro" id="IPR026444">
    <property type="entry name" value="Secre_tail"/>
</dbReference>
<evidence type="ECO:0000313" key="3">
    <source>
        <dbReference type="EMBL" id="TXF88382.1"/>
    </source>
</evidence>
<feature type="domain" description="Secretion system C-terminal sorting" evidence="2">
    <location>
        <begin position="723"/>
        <end position="793"/>
    </location>
</feature>